<feature type="transmembrane region" description="Helical" evidence="1">
    <location>
        <begin position="50"/>
        <end position="68"/>
    </location>
</feature>
<evidence type="ECO:0000256" key="1">
    <source>
        <dbReference type="SAM" id="Phobius"/>
    </source>
</evidence>
<comment type="caution">
    <text evidence="2">The sequence shown here is derived from an EMBL/GenBank/DDBJ whole genome shotgun (WGS) entry which is preliminary data.</text>
</comment>
<dbReference type="Proteomes" id="UP001501221">
    <property type="component" value="Unassembled WGS sequence"/>
</dbReference>
<dbReference type="EMBL" id="BAAAFM010000003">
    <property type="protein sequence ID" value="GAA0207933.1"/>
    <property type="molecule type" value="Genomic_DNA"/>
</dbReference>
<organism evidence="2 3">
    <name type="scientific">Kangiella japonica</name>
    <dbReference type="NCBI Taxonomy" id="647384"/>
    <lineage>
        <taxon>Bacteria</taxon>
        <taxon>Pseudomonadati</taxon>
        <taxon>Pseudomonadota</taxon>
        <taxon>Gammaproteobacteria</taxon>
        <taxon>Kangiellales</taxon>
        <taxon>Kangiellaceae</taxon>
        <taxon>Kangiella</taxon>
    </lineage>
</organism>
<keyword evidence="1" id="KW-1133">Transmembrane helix</keyword>
<accession>A0ABN0SZZ3</accession>
<sequence>MKNTATRKMIIALFCGTLFGFGLAMSQMINPDKVQGFLDIFGEWDPTLAWVMGGALLVSIPGFSLLLTKEERAQIKQGVIDSKLLIGSALFGIGWGLSGYCPGPAISVSPLIIAELMWFLVPLVTGMIIARLMLRKE</sequence>
<gene>
    <name evidence="2" type="ORF">GCM10009123_14300</name>
</gene>
<name>A0ABN0SZZ3_9GAMM</name>
<keyword evidence="3" id="KW-1185">Reference proteome</keyword>
<dbReference type="RefSeq" id="WP_343988657.1">
    <property type="nucleotide sequence ID" value="NZ_BAAAFM010000003.1"/>
</dbReference>
<keyword evidence="1" id="KW-0472">Membrane</keyword>
<reference evidence="2 3" key="1">
    <citation type="journal article" date="2019" name="Int. J. Syst. Evol. Microbiol.">
        <title>The Global Catalogue of Microorganisms (GCM) 10K type strain sequencing project: providing services to taxonomists for standard genome sequencing and annotation.</title>
        <authorList>
            <consortium name="The Broad Institute Genomics Platform"/>
            <consortium name="The Broad Institute Genome Sequencing Center for Infectious Disease"/>
            <person name="Wu L."/>
            <person name="Ma J."/>
        </authorList>
    </citation>
    <scope>NUCLEOTIDE SEQUENCE [LARGE SCALE GENOMIC DNA]</scope>
    <source>
        <strain evidence="2 3">JCM 16211</strain>
    </source>
</reference>
<dbReference type="InterPro" id="IPR046513">
    <property type="entry name" value="DUF6691"/>
</dbReference>
<proteinExistence type="predicted"/>
<feature type="transmembrane region" description="Helical" evidence="1">
    <location>
        <begin position="80"/>
        <end position="100"/>
    </location>
</feature>
<evidence type="ECO:0000313" key="2">
    <source>
        <dbReference type="EMBL" id="GAA0207933.1"/>
    </source>
</evidence>
<keyword evidence="1" id="KW-0812">Transmembrane</keyword>
<evidence type="ECO:0000313" key="3">
    <source>
        <dbReference type="Proteomes" id="UP001501221"/>
    </source>
</evidence>
<dbReference type="Pfam" id="PF20398">
    <property type="entry name" value="DUF6691"/>
    <property type="match status" value="1"/>
</dbReference>
<protein>
    <submittedName>
        <fullName evidence="2">YeeE/YedE family protein</fullName>
    </submittedName>
</protein>
<feature type="transmembrane region" description="Helical" evidence="1">
    <location>
        <begin position="112"/>
        <end position="134"/>
    </location>
</feature>